<gene>
    <name evidence="6" type="ORF">N332_00744</name>
</gene>
<dbReference type="EC" id="1.8.4.14" evidence="2"/>
<reference evidence="6 7" key="1">
    <citation type="submission" date="2014-04" db="EMBL/GenBank/DDBJ databases">
        <title>Genome evolution of avian class.</title>
        <authorList>
            <person name="Zhang G."/>
            <person name="Li C."/>
        </authorList>
    </citation>
    <scope>NUCLEOTIDE SEQUENCE [LARGE SCALE GENOMIC DNA]</scope>
    <source>
        <strain evidence="6">BGI_N332</strain>
    </source>
</reference>
<evidence type="ECO:0000256" key="2">
    <source>
        <dbReference type="ARBA" id="ARBA00012498"/>
    </source>
</evidence>
<dbReference type="Pfam" id="PF01641">
    <property type="entry name" value="SelR"/>
    <property type="match status" value="1"/>
</dbReference>
<dbReference type="PANTHER" id="PTHR10173:SF37">
    <property type="entry name" value="METHIONINE-R-SULFOXIDE REDUCTASE B2, MITOCHONDRIAL"/>
    <property type="match status" value="1"/>
</dbReference>
<evidence type="ECO:0000256" key="1">
    <source>
        <dbReference type="ARBA" id="ARBA00007174"/>
    </source>
</evidence>
<protein>
    <recommendedName>
        <fullName evidence="2">L-methionine (R)-S-oxide reductase</fullName>
        <ecNumber evidence="2">1.8.4.14</ecNumber>
    </recommendedName>
</protein>
<dbReference type="GO" id="GO:0005737">
    <property type="term" value="C:cytoplasm"/>
    <property type="evidence" value="ECO:0007669"/>
    <property type="project" value="TreeGrafter"/>
</dbReference>
<dbReference type="AlphaFoldDB" id="A0A091SJE8"/>
<comment type="catalytic activity">
    <reaction evidence="4">
        <text>[thioredoxin]-disulfide + L-methionine + H2O = L-methionine (R)-S-oxide + [thioredoxin]-dithiol</text>
        <dbReference type="Rhea" id="RHEA:21260"/>
        <dbReference type="Rhea" id="RHEA-COMP:10698"/>
        <dbReference type="Rhea" id="RHEA-COMP:10700"/>
        <dbReference type="ChEBI" id="CHEBI:15377"/>
        <dbReference type="ChEBI" id="CHEBI:29950"/>
        <dbReference type="ChEBI" id="CHEBI:50058"/>
        <dbReference type="ChEBI" id="CHEBI:57844"/>
        <dbReference type="ChEBI" id="CHEBI:58773"/>
        <dbReference type="EC" id="1.8.4.14"/>
    </reaction>
</comment>
<dbReference type="GO" id="GO:0030091">
    <property type="term" value="P:protein repair"/>
    <property type="evidence" value="ECO:0007669"/>
    <property type="project" value="InterPro"/>
</dbReference>
<dbReference type="Proteomes" id="UP000053369">
    <property type="component" value="Unassembled WGS sequence"/>
</dbReference>
<comment type="similarity">
    <text evidence="1">Belongs to the MsrB Met sulfoxide reductase family.</text>
</comment>
<organism evidence="6 7">
    <name type="scientific">Mesitornis unicolor</name>
    <name type="common">brown roatelo</name>
    <dbReference type="NCBI Taxonomy" id="54374"/>
    <lineage>
        <taxon>Eukaryota</taxon>
        <taxon>Metazoa</taxon>
        <taxon>Chordata</taxon>
        <taxon>Craniata</taxon>
        <taxon>Vertebrata</taxon>
        <taxon>Euteleostomi</taxon>
        <taxon>Archelosauria</taxon>
        <taxon>Archosauria</taxon>
        <taxon>Dinosauria</taxon>
        <taxon>Saurischia</taxon>
        <taxon>Theropoda</taxon>
        <taxon>Coelurosauria</taxon>
        <taxon>Aves</taxon>
        <taxon>Neognathae</taxon>
        <taxon>Neoaves</taxon>
        <taxon>Columbimorphae</taxon>
        <taxon>Mesitornithiformes</taxon>
        <taxon>Mesitornithidae</taxon>
        <taxon>Mesitornis</taxon>
    </lineage>
</organism>
<evidence type="ECO:0000259" key="5">
    <source>
        <dbReference type="PROSITE" id="PS51790"/>
    </source>
</evidence>
<dbReference type="PROSITE" id="PS51790">
    <property type="entry name" value="MSRB"/>
    <property type="match status" value="1"/>
</dbReference>
<feature type="domain" description="MsrB" evidence="5">
    <location>
        <begin position="1"/>
        <end position="81"/>
    </location>
</feature>
<dbReference type="GO" id="GO:0006979">
    <property type="term" value="P:response to oxidative stress"/>
    <property type="evidence" value="ECO:0007669"/>
    <property type="project" value="InterPro"/>
</dbReference>
<dbReference type="EMBL" id="KK821722">
    <property type="protein sequence ID" value="KFQ40365.1"/>
    <property type="molecule type" value="Genomic_DNA"/>
</dbReference>
<dbReference type="GO" id="GO:0033745">
    <property type="term" value="F:L-methionine-(R)-S-oxide reductase activity"/>
    <property type="evidence" value="ECO:0007669"/>
    <property type="project" value="UniProtKB-EC"/>
</dbReference>
<keyword evidence="7" id="KW-1185">Reference proteome</keyword>
<feature type="non-terminal residue" evidence="6">
    <location>
        <position position="1"/>
    </location>
</feature>
<dbReference type="SUPFAM" id="SSF51316">
    <property type="entry name" value="Mss4-like"/>
    <property type="match status" value="1"/>
</dbReference>
<evidence type="ECO:0000313" key="7">
    <source>
        <dbReference type="Proteomes" id="UP000053369"/>
    </source>
</evidence>
<dbReference type="PANTHER" id="PTHR10173">
    <property type="entry name" value="METHIONINE SULFOXIDE REDUCTASE"/>
    <property type="match status" value="1"/>
</dbReference>
<sequence length="81" mass="8902">YSSEKKYNSGTGWPSFSEAYGTCGSDKSNTYIMRKPDNSSGLIRTEVICKQCDAHLGHVFDDGPAPSGQRFCINSISLNFK</sequence>
<dbReference type="InterPro" id="IPR028427">
    <property type="entry name" value="Met_Sox_Rdtase_MsrB"/>
</dbReference>
<evidence type="ECO:0000313" key="6">
    <source>
        <dbReference type="EMBL" id="KFQ40365.1"/>
    </source>
</evidence>
<feature type="non-terminal residue" evidence="6">
    <location>
        <position position="81"/>
    </location>
</feature>
<evidence type="ECO:0000256" key="3">
    <source>
        <dbReference type="ARBA" id="ARBA00023002"/>
    </source>
</evidence>
<keyword evidence="3" id="KW-0560">Oxidoreductase</keyword>
<accession>A0A091SJE8</accession>
<dbReference type="Gene3D" id="2.170.150.20">
    <property type="entry name" value="Peptide methionine sulfoxide reductase"/>
    <property type="match status" value="1"/>
</dbReference>
<dbReference type="GO" id="GO:0033743">
    <property type="term" value="F:peptide-methionine (R)-S-oxide reductase activity"/>
    <property type="evidence" value="ECO:0007669"/>
    <property type="project" value="InterPro"/>
</dbReference>
<dbReference type="InterPro" id="IPR002579">
    <property type="entry name" value="Met_Sox_Rdtase_MsrB_dom"/>
</dbReference>
<proteinExistence type="inferred from homology"/>
<evidence type="ECO:0000256" key="4">
    <source>
        <dbReference type="ARBA" id="ARBA00049261"/>
    </source>
</evidence>
<dbReference type="InterPro" id="IPR011057">
    <property type="entry name" value="Mss4-like_sf"/>
</dbReference>
<name>A0A091SJE8_9AVES</name>